<geneLocation type="plasmid" evidence="2">
    <name>pr1cp1</name>
</geneLocation>
<evidence type="ECO:0000313" key="2">
    <source>
        <dbReference type="Proteomes" id="UP000186108"/>
    </source>
</evidence>
<proteinExistence type="predicted"/>
<reference evidence="1 2" key="1">
    <citation type="submission" date="2014-07" db="EMBL/GenBank/DDBJ databases">
        <authorList>
            <person name="Zhang J.E."/>
            <person name="Yang H."/>
            <person name="Guo J."/>
            <person name="Deng Z."/>
            <person name="Luo H."/>
            <person name="Luo M."/>
            <person name="Zhao B."/>
        </authorList>
    </citation>
    <scope>NUCLEOTIDE SEQUENCE [LARGE SCALE GENOMIC DNA]</scope>
    <source>
        <strain evidence="1 2">1CP</strain>
        <plasmid evidence="2">Plasmid pr1cp1</plasmid>
    </source>
</reference>
<dbReference type="EMBL" id="CP009112">
    <property type="protein sequence ID" value="ANS31824.1"/>
    <property type="molecule type" value="Genomic_DNA"/>
</dbReference>
<sequence length="43" mass="4550">MGSMLFAVLGVAAQLDGDYIREKTLKSSRPLPTAATTADRILA</sequence>
<protein>
    <submittedName>
        <fullName evidence="1">Uncharacterized protein</fullName>
    </submittedName>
</protein>
<evidence type="ECO:0000313" key="1">
    <source>
        <dbReference type="EMBL" id="ANS31824.1"/>
    </source>
</evidence>
<keyword evidence="1" id="KW-0614">Plasmid</keyword>
<dbReference type="Proteomes" id="UP000186108">
    <property type="component" value="Plasmid pR1CP1"/>
</dbReference>
<dbReference type="AlphaFoldDB" id="A0A1B1KGU6"/>
<dbReference type="RefSeq" id="WP_257226303.1">
    <property type="nucleotide sequence ID" value="NZ_CP009112.1"/>
</dbReference>
<name>A0A1B1KGU6_RHOOP</name>
<accession>A0A1B1KGU6</accession>
<gene>
    <name evidence="1" type="ORF">R1CP_36090</name>
</gene>
<organism evidence="1 2">
    <name type="scientific">Rhodococcus opacus</name>
    <name type="common">Nocardia opaca</name>
    <dbReference type="NCBI Taxonomy" id="37919"/>
    <lineage>
        <taxon>Bacteria</taxon>
        <taxon>Bacillati</taxon>
        <taxon>Actinomycetota</taxon>
        <taxon>Actinomycetes</taxon>
        <taxon>Mycobacteriales</taxon>
        <taxon>Nocardiaceae</taxon>
        <taxon>Rhodococcus</taxon>
    </lineage>
</organism>